<feature type="region of interest" description="Disordered" evidence="2">
    <location>
        <begin position="160"/>
        <end position="187"/>
    </location>
</feature>
<feature type="compositionally biased region" description="Low complexity" evidence="2">
    <location>
        <begin position="160"/>
        <end position="183"/>
    </location>
</feature>
<protein>
    <submittedName>
        <fullName evidence="3">Peroxin-3</fullName>
    </submittedName>
</protein>
<dbReference type="InterPro" id="IPR006966">
    <property type="entry name" value="Peroxin-3"/>
</dbReference>
<organism evidence="3 4">
    <name type="scientific">Rhodocollybia butyracea</name>
    <dbReference type="NCBI Taxonomy" id="206335"/>
    <lineage>
        <taxon>Eukaryota</taxon>
        <taxon>Fungi</taxon>
        <taxon>Dikarya</taxon>
        <taxon>Basidiomycota</taxon>
        <taxon>Agaricomycotina</taxon>
        <taxon>Agaricomycetes</taxon>
        <taxon>Agaricomycetidae</taxon>
        <taxon>Agaricales</taxon>
        <taxon>Marasmiineae</taxon>
        <taxon>Omphalotaceae</taxon>
        <taxon>Rhodocollybia</taxon>
    </lineage>
</organism>
<gene>
    <name evidence="3" type="ORF">BDP27DRAFT_1228713</name>
</gene>
<feature type="coiled-coil region" evidence="1">
    <location>
        <begin position="34"/>
        <end position="61"/>
    </location>
</feature>
<dbReference type="AlphaFoldDB" id="A0A9P5PLJ8"/>
<accession>A0A9P5PLJ8</accession>
<evidence type="ECO:0000256" key="1">
    <source>
        <dbReference type="SAM" id="Coils"/>
    </source>
</evidence>
<comment type="caution">
    <text evidence="3">The sequence shown here is derived from an EMBL/GenBank/DDBJ whole genome shotgun (WGS) entry which is preliminary data.</text>
</comment>
<dbReference type="OrthoDB" id="45930at2759"/>
<evidence type="ECO:0000256" key="2">
    <source>
        <dbReference type="SAM" id="MobiDB-lite"/>
    </source>
</evidence>
<reference evidence="3" key="1">
    <citation type="submission" date="2020-11" db="EMBL/GenBank/DDBJ databases">
        <authorList>
            <consortium name="DOE Joint Genome Institute"/>
            <person name="Ahrendt S."/>
            <person name="Riley R."/>
            <person name="Andreopoulos W."/>
            <person name="Labutti K."/>
            <person name="Pangilinan J."/>
            <person name="Ruiz-Duenas F.J."/>
            <person name="Barrasa J.M."/>
            <person name="Sanchez-Garcia M."/>
            <person name="Camarero S."/>
            <person name="Miyauchi S."/>
            <person name="Serrano A."/>
            <person name="Linde D."/>
            <person name="Babiker R."/>
            <person name="Drula E."/>
            <person name="Ayuso-Fernandez I."/>
            <person name="Pacheco R."/>
            <person name="Padilla G."/>
            <person name="Ferreira P."/>
            <person name="Barriuso J."/>
            <person name="Kellner H."/>
            <person name="Castanera R."/>
            <person name="Alfaro M."/>
            <person name="Ramirez L."/>
            <person name="Pisabarro A.G."/>
            <person name="Kuo A."/>
            <person name="Tritt A."/>
            <person name="Lipzen A."/>
            <person name="He G."/>
            <person name="Yan M."/>
            <person name="Ng V."/>
            <person name="Cullen D."/>
            <person name="Martin F."/>
            <person name="Rosso M.-N."/>
            <person name="Henrissat B."/>
            <person name="Hibbett D."/>
            <person name="Martinez A.T."/>
            <person name="Grigoriev I.V."/>
        </authorList>
    </citation>
    <scope>NUCLEOTIDE SEQUENCE</scope>
    <source>
        <strain evidence="3">AH 40177</strain>
    </source>
</reference>
<evidence type="ECO:0000313" key="4">
    <source>
        <dbReference type="Proteomes" id="UP000772434"/>
    </source>
</evidence>
<dbReference type="GO" id="GO:0030674">
    <property type="term" value="F:protein-macromolecule adaptor activity"/>
    <property type="evidence" value="ECO:0007669"/>
    <property type="project" value="TreeGrafter"/>
</dbReference>
<evidence type="ECO:0000313" key="3">
    <source>
        <dbReference type="EMBL" id="KAF9065593.1"/>
    </source>
</evidence>
<keyword evidence="1" id="KW-0175">Coiled coil</keyword>
<dbReference type="Pfam" id="PF04882">
    <property type="entry name" value="Peroxin-3"/>
    <property type="match status" value="1"/>
</dbReference>
<keyword evidence="4" id="KW-1185">Reference proteome</keyword>
<dbReference type="PANTHER" id="PTHR28080:SF1">
    <property type="entry name" value="PEROXISOMAL BIOGENESIS FACTOR 3"/>
    <property type="match status" value="1"/>
</dbReference>
<dbReference type="EMBL" id="JADNRY010000101">
    <property type="protein sequence ID" value="KAF9065593.1"/>
    <property type="molecule type" value="Genomic_DNA"/>
</dbReference>
<sequence length="485" mass="53057">SMISYLERHRNGLRKAAGITGGLYLVRGYVKERLEEVKEKMEQERLAREILHRRYEQTQEDVGYTVMALLSNLGEQILEEMDVEAVIGELQTMSNKTSVAGGSDSLAASITSAASESSGLSTSGLQGWVDATASQAQSPVDSSSSEEASSVMSSSFITNISTSESEPGSSSASVASLPSTSSGPTSRTKAQLWNSVKLLTFTRTLTTMYSTSLLSLLTLTQLTILARVKYIHAIRQMSSEEDQDVALHGEMTMPNMLLMAVKAQLDDDDRSFEHASSSDMTFESLSADYLTLSYYLLHIGWKDLSTRVQPAVEDALEGVSLKTRFTRSDVHRLLKDIMHRVTLESSFETALLPNTEEMVRNVLVLGGRDDPGSYSSSKTPSAFDDLLLETRALFASPQFGDLVDACVDRALDSLMDSLEAEGCVLAPGDDSEPPRVRLASILPPLASWSRTSLLGLPSELVDGLLARNEVRTYSAWVWSRFELEV</sequence>
<feature type="non-terminal residue" evidence="3">
    <location>
        <position position="485"/>
    </location>
</feature>
<dbReference type="Proteomes" id="UP000772434">
    <property type="component" value="Unassembled WGS sequence"/>
</dbReference>
<dbReference type="PANTHER" id="PTHR28080">
    <property type="entry name" value="PEROXISOMAL BIOGENESIS FACTOR 3"/>
    <property type="match status" value="1"/>
</dbReference>
<dbReference type="GO" id="GO:0005778">
    <property type="term" value="C:peroxisomal membrane"/>
    <property type="evidence" value="ECO:0007669"/>
    <property type="project" value="InterPro"/>
</dbReference>
<name>A0A9P5PLJ8_9AGAR</name>
<proteinExistence type="predicted"/>
<dbReference type="GO" id="GO:0045046">
    <property type="term" value="P:protein import into peroxisome membrane"/>
    <property type="evidence" value="ECO:0007669"/>
    <property type="project" value="TreeGrafter"/>
</dbReference>